<keyword evidence="8" id="KW-0406">Ion transport</keyword>
<evidence type="ECO:0000256" key="12">
    <source>
        <dbReference type="SAM" id="Phobius"/>
    </source>
</evidence>
<dbReference type="SUPFAM" id="SSF81336">
    <property type="entry name" value="F1F0 ATP synthase subunit A"/>
    <property type="match status" value="1"/>
</dbReference>
<keyword evidence="9 12" id="KW-0472">Membrane</keyword>
<feature type="transmembrane region" description="Helical" evidence="12">
    <location>
        <begin position="64"/>
        <end position="88"/>
    </location>
</feature>
<dbReference type="PANTHER" id="PTHR11410:SF0">
    <property type="entry name" value="ATP SYNTHASE SUBUNIT A"/>
    <property type="match status" value="1"/>
</dbReference>
<keyword evidence="10" id="KW-0066">ATP synthesis</keyword>
<evidence type="ECO:0000256" key="1">
    <source>
        <dbReference type="ARBA" id="ARBA00004141"/>
    </source>
</evidence>
<dbReference type="GO" id="GO:0046933">
    <property type="term" value="F:proton-transporting ATP synthase activity, rotational mechanism"/>
    <property type="evidence" value="ECO:0007669"/>
    <property type="project" value="TreeGrafter"/>
</dbReference>
<sequence>MMMNIFSSFDPSTNIFYLNWLSIILLFFYLSNYWFLSNNITISWKIIFNYLHKEFFLITKNNNIMLIIMSIFFLIFMNNFWSLFPYIFSSSSHMIFSLSIALPFWLSLMIYGWINLYNNMFLHLSPSGTPFILMPMMIIIETLSNLIRPLTLMIRLSANMISGHILLSFISNINTMSNWIIMISLINIQFIYLILEFSVSLIQAYVFSILSTLYFHEIN</sequence>
<keyword evidence="6" id="KW-0375">Hydrogen ion transport</keyword>
<comment type="subcellular location">
    <subcellularLocation>
        <location evidence="1">Membrane</location>
        <topology evidence="1">Multi-pass membrane protein</topology>
    </subcellularLocation>
    <subcellularLocation>
        <location evidence="11">Mitochondrion inner membrane</location>
        <topology evidence="11">Multi-pass membrane protein</topology>
    </subcellularLocation>
</comment>
<dbReference type="RefSeq" id="YP_006665900.1">
    <property type="nucleotide sequence ID" value="NC_018545.1"/>
</dbReference>
<dbReference type="EMBL" id="JQ398619">
    <property type="protein sequence ID" value="AFC35463.1"/>
    <property type="molecule type" value="Genomic_DNA"/>
</dbReference>
<dbReference type="Pfam" id="PF00119">
    <property type="entry name" value="ATP-synt_A"/>
    <property type="match status" value="1"/>
</dbReference>
<proteinExistence type="inferred from homology"/>
<evidence type="ECO:0000256" key="5">
    <source>
        <dbReference type="ARBA" id="ARBA00022692"/>
    </source>
</evidence>
<evidence type="ECO:0000256" key="10">
    <source>
        <dbReference type="ARBA" id="ARBA00023310"/>
    </source>
</evidence>
<dbReference type="CDD" id="cd00310">
    <property type="entry name" value="ATP-synt_Fo_a_6"/>
    <property type="match status" value="1"/>
</dbReference>
<evidence type="ECO:0000256" key="8">
    <source>
        <dbReference type="ARBA" id="ARBA00023065"/>
    </source>
</evidence>
<keyword evidence="7 12" id="KW-1133">Transmembrane helix</keyword>
<evidence type="ECO:0000256" key="11">
    <source>
        <dbReference type="RuleBase" id="RU004450"/>
    </source>
</evidence>
<feature type="transmembrane region" description="Helical" evidence="12">
    <location>
        <begin position="152"/>
        <end position="170"/>
    </location>
</feature>
<feature type="transmembrane region" description="Helical" evidence="12">
    <location>
        <begin position="15"/>
        <end position="35"/>
    </location>
</feature>
<evidence type="ECO:0000256" key="9">
    <source>
        <dbReference type="ARBA" id="ARBA00023136"/>
    </source>
</evidence>
<keyword evidence="3" id="KW-0813">Transport</keyword>
<gene>
    <name evidence="13" type="primary">atp6</name>
</gene>
<dbReference type="InterPro" id="IPR035908">
    <property type="entry name" value="F0_ATP_A_sf"/>
</dbReference>
<dbReference type="PRINTS" id="PR00123">
    <property type="entry name" value="ATPASEA"/>
</dbReference>
<dbReference type="Gene3D" id="1.20.120.220">
    <property type="entry name" value="ATP synthase, F0 complex, subunit A"/>
    <property type="match status" value="1"/>
</dbReference>
<keyword evidence="5 12" id="KW-0812">Transmembrane</keyword>
<dbReference type="GeneID" id="13540098"/>
<evidence type="ECO:0000313" key="13">
    <source>
        <dbReference type="EMBL" id="AFC35463.1"/>
    </source>
</evidence>
<feature type="transmembrane region" description="Helical" evidence="12">
    <location>
        <begin position="190"/>
        <end position="215"/>
    </location>
</feature>
<keyword evidence="4" id="KW-0138">CF(0)</keyword>
<dbReference type="PANTHER" id="PTHR11410">
    <property type="entry name" value="ATP SYNTHASE SUBUNIT A"/>
    <property type="match status" value="1"/>
</dbReference>
<dbReference type="GO" id="GO:0005743">
    <property type="term" value="C:mitochondrial inner membrane"/>
    <property type="evidence" value="ECO:0007669"/>
    <property type="project" value="UniProtKB-SubCell"/>
</dbReference>
<geneLocation type="mitochondrion" evidence="13"/>
<dbReference type="NCBIfam" id="TIGR01131">
    <property type="entry name" value="ATP_synt_6_or_A"/>
    <property type="match status" value="1"/>
</dbReference>
<evidence type="ECO:0000256" key="4">
    <source>
        <dbReference type="ARBA" id="ARBA00022547"/>
    </source>
</evidence>
<dbReference type="InterPro" id="IPR045083">
    <property type="entry name" value="ATP_synth_F0_asu_bact/mt"/>
</dbReference>
<dbReference type="InterPro" id="IPR000568">
    <property type="entry name" value="ATP_synth_F0_asu"/>
</dbReference>
<comment type="similarity">
    <text evidence="2">Belongs to the ATPase A chain family.</text>
</comment>
<feature type="transmembrane region" description="Helical" evidence="12">
    <location>
        <begin position="95"/>
        <end position="114"/>
    </location>
</feature>
<dbReference type="AlphaFoldDB" id="J3RK26"/>
<dbReference type="CTD" id="4508"/>
<name>J3RK26_MENMO</name>
<keyword evidence="13" id="KW-0496">Mitochondrion</keyword>
<protein>
    <recommendedName>
        <fullName evidence="11">ATP synthase subunit a</fullName>
    </recommendedName>
</protein>
<dbReference type="GO" id="GO:0045259">
    <property type="term" value="C:proton-transporting ATP synthase complex"/>
    <property type="evidence" value="ECO:0007669"/>
    <property type="project" value="UniProtKB-KW"/>
</dbReference>
<feature type="transmembrane region" description="Helical" evidence="12">
    <location>
        <begin position="120"/>
        <end position="140"/>
    </location>
</feature>
<evidence type="ECO:0000256" key="7">
    <source>
        <dbReference type="ARBA" id="ARBA00022989"/>
    </source>
</evidence>
<reference evidence="13" key="1">
    <citation type="journal article" date="2012" name="Curr. Biol.">
        <title>Genomic and morphological evidence converge to resolve the enigma of strepsiptera.</title>
        <authorList>
            <person name="Niehuis O."/>
            <person name="Hartig G."/>
            <person name="Grath S."/>
            <person name="Pohl H."/>
            <person name="Lehmann J."/>
            <person name="Tafer H."/>
            <person name="Donath A."/>
            <person name="Krauss V."/>
            <person name="Eisenhardt C."/>
            <person name="Hertel J."/>
            <person name="Petersen M."/>
            <person name="Mayer C."/>
            <person name="Meusemann K."/>
            <person name="Peters R.S."/>
            <person name="Stadler P.F."/>
            <person name="Beutel R.G."/>
            <person name="Bornberg-Bauer E."/>
            <person name="McKenna D.D."/>
            <person name="Misof B."/>
        </authorList>
    </citation>
    <scope>NUCLEOTIDE SEQUENCE</scope>
</reference>
<organism evidence="13">
    <name type="scientific">Mengenilla moldrzyki</name>
    <name type="common">Twisted-wing parasite</name>
    <dbReference type="NCBI Taxonomy" id="1155016"/>
    <lineage>
        <taxon>Eukaryota</taxon>
        <taxon>Metazoa</taxon>
        <taxon>Ecdysozoa</taxon>
        <taxon>Arthropoda</taxon>
        <taxon>Hexapoda</taxon>
        <taxon>Insecta</taxon>
        <taxon>Pterygota</taxon>
        <taxon>Neoptera</taxon>
        <taxon>Endopterygota</taxon>
        <taxon>Strepsiptera</taxon>
        <taxon>Mengenillidia</taxon>
        <taxon>Mengenillidae</taxon>
        <taxon>Mengenilla</taxon>
    </lineage>
</organism>
<evidence type="ECO:0000256" key="6">
    <source>
        <dbReference type="ARBA" id="ARBA00022781"/>
    </source>
</evidence>
<accession>J3RK26</accession>
<evidence type="ECO:0000256" key="2">
    <source>
        <dbReference type="ARBA" id="ARBA00006810"/>
    </source>
</evidence>
<evidence type="ECO:0000256" key="3">
    <source>
        <dbReference type="ARBA" id="ARBA00022448"/>
    </source>
</evidence>